<dbReference type="PANTHER" id="PTHR13353:SF5">
    <property type="entry name" value="TRANSMEMBRANE PROTEIN 19"/>
    <property type="match status" value="1"/>
</dbReference>
<comment type="subcellular location">
    <subcellularLocation>
        <location evidence="1">Membrane</location>
        <topology evidence="1">Multi-pass membrane protein</topology>
    </subcellularLocation>
</comment>
<evidence type="ECO:0000256" key="6">
    <source>
        <dbReference type="SAM" id="Phobius"/>
    </source>
</evidence>
<evidence type="ECO:0000256" key="4">
    <source>
        <dbReference type="ARBA" id="ARBA00022989"/>
    </source>
</evidence>
<dbReference type="AlphaFoldDB" id="A0AAD8YNE3"/>
<comment type="similarity">
    <text evidence="2">Belongs to the TMEM19 family.</text>
</comment>
<sequence>MELVKQTFLAFAIASLMALRGYKRKSLTTKGAVTALIVGFSSIMLGMRGFLLLLFYLVGTKATKYKATLKSKFEETDASCRGPGQVLACSVIGILIQTIHFVYCGKECSIDFEDSQLASSLACALIAHHATNLADTLSSELGILSKSDPILIATLQKVPRGTNGGCSLTGLGCSMLGGSLIGFGAYLIDTLSGLDARPISCILFGTILGTTGSIIDSVLGATLQVTYFDEEKKVISANSLERNAKKIAGMDILSNTQVNLVSVMMTSALGFCIGPLFFR</sequence>
<feature type="transmembrane region" description="Helical" evidence="6">
    <location>
        <begin position="31"/>
        <end position="58"/>
    </location>
</feature>
<reference evidence="7" key="1">
    <citation type="submission" date="2023-06" db="EMBL/GenBank/DDBJ databases">
        <title>Survivors Of The Sea: Transcriptome response of Skeletonema marinoi to long-term dormancy.</title>
        <authorList>
            <person name="Pinder M.I.M."/>
            <person name="Kourtchenko O."/>
            <person name="Robertson E.K."/>
            <person name="Larsson T."/>
            <person name="Maumus F."/>
            <person name="Osuna-Cruz C.M."/>
            <person name="Vancaester E."/>
            <person name="Stenow R."/>
            <person name="Vandepoele K."/>
            <person name="Ploug H."/>
            <person name="Bruchert V."/>
            <person name="Godhe A."/>
            <person name="Topel M."/>
        </authorList>
    </citation>
    <scope>NUCLEOTIDE SEQUENCE</scope>
    <source>
        <strain evidence="7">R05AC</strain>
    </source>
</reference>
<keyword evidence="5 6" id="KW-0472">Membrane</keyword>
<name>A0AAD8YNE3_9STRA</name>
<organism evidence="7 8">
    <name type="scientific">Skeletonema marinoi</name>
    <dbReference type="NCBI Taxonomy" id="267567"/>
    <lineage>
        <taxon>Eukaryota</taxon>
        <taxon>Sar</taxon>
        <taxon>Stramenopiles</taxon>
        <taxon>Ochrophyta</taxon>
        <taxon>Bacillariophyta</taxon>
        <taxon>Coscinodiscophyceae</taxon>
        <taxon>Thalassiosirophycidae</taxon>
        <taxon>Thalassiosirales</taxon>
        <taxon>Skeletonemataceae</taxon>
        <taxon>Skeletonema</taxon>
        <taxon>Skeletonema marinoi-dohrnii complex</taxon>
    </lineage>
</organism>
<comment type="caution">
    <text evidence="7">The sequence shown here is derived from an EMBL/GenBank/DDBJ whole genome shotgun (WGS) entry which is preliminary data.</text>
</comment>
<evidence type="ECO:0000256" key="5">
    <source>
        <dbReference type="ARBA" id="ARBA00023136"/>
    </source>
</evidence>
<dbReference type="EMBL" id="JATAAI010000001">
    <property type="protein sequence ID" value="KAK1748417.1"/>
    <property type="molecule type" value="Genomic_DNA"/>
</dbReference>
<dbReference type="Proteomes" id="UP001224775">
    <property type="component" value="Unassembled WGS sequence"/>
</dbReference>
<evidence type="ECO:0000313" key="7">
    <source>
        <dbReference type="EMBL" id="KAK1748417.1"/>
    </source>
</evidence>
<dbReference type="InterPro" id="IPR002794">
    <property type="entry name" value="DUF92_TMEM19"/>
</dbReference>
<proteinExistence type="inferred from homology"/>
<evidence type="ECO:0000256" key="2">
    <source>
        <dbReference type="ARBA" id="ARBA00009012"/>
    </source>
</evidence>
<protein>
    <submittedName>
        <fullName evidence="7">DUF92 domain-containing integral membrane protein</fullName>
    </submittedName>
</protein>
<dbReference type="GO" id="GO:0016020">
    <property type="term" value="C:membrane"/>
    <property type="evidence" value="ECO:0007669"/>
    <property type="project" value="UniProtKB-SubCell"/>
</dbReference>
<gene>
    <name evidence="7" type="ORF">QTG54_000356</name>
</gene>
<dbReference type="Pfam" id="PF01940">
    <property type="entry name" value="DUF92"/>
    <property type="match status" value="1"/>
</dbReference>
<evidence type="ECO:0000256" key="3">
    <source>
        <dbReference type="ARBA" id="ARBA00022692"/>
    </source>
</evidence>
<feature type="transmembrane region" description="Helical" evidence="6">
    <location>
        <begin position="260"/>
        <end position="278"/>
    </location>
</feature>
<keyword evidence="3 6" id="KW-0812">Transmembrane</keyword>
<keyword evidence="8" id="KW-1185">Reference proteome</keyword>
<evidence type="ECO:0000256" key="1">
    <source>
        <dbReference type="ARBA" id="ARBA00004141"/>
    </source>
</evidence>
<keyword evidence="4 6" id="KW-1133">Transmembrane helix</keyword>
<accession>A0AAD8YNE3</accession>
<dbReference type="PANTHER" id="PTHR13353">
    <property type="entry name" value="TRANSMEMBRANE PROTEIN 19"/>
    <property type="match status" value="1"/>
</dbReference>
<evidence type="ECO:0000313" key="8">
    <source>
        <dbReference type="Proteomes" id="UP001224775"/>
    </source>
</evidence>
<feature type="transmembrane region" description="Helical" evidence="6">
    <location>
        <begin position="166"/>
        <end position="188"/>
    </location>
</feature>